<dbReference type="Pfam" id="PF00498">
    <property type="entry name" value="FHA"/>
    <property type="match status" value="1"/>
</dbReference>
<organism evidence="3 4">
    <name type="scientific">Cuscuta australis</name>
    <dbReference type="NCBI Taxonomy" id="267555"/>
    <lineage>
        <taxon>Eukaryota</taxon>
        <taxon>Viridiplantae</taxon>
        <taxon>Streptophyta</taxon>
        <taxon>Embryophyta</taxon>
        <taxon>Tracheophyta</taxon>
        <taxon>Spermatophyta</taxon>
        <taxon>Magnoliopsida</taxon>
        <taxon>eudicotyledons</taxon>
        <taxon>Gunneridae</taxon>
        <taxon>Pentapetalae</taxon>
        <taxon>asterids</taxon>
        <taxon>lamiids</taxon>
        <taxon>Solanales</taxon>
        <taxon>Convolvulaceae</taxon>
        <taxon>Cuscuteae</taxon>
        <taxon>Cuscuta</taxon>
        <taxon>Cuscuta subgen. Grammica</taxon>
        <taxon>Cuscuta sect. Cleistogrammica</taxon>
    </lineage>
</organism>
<keyword evidence="4" id="KW-1185">Reference proteome</keyword>
<comment type="caution">
    <text evidence="3">The sequence shown here is derived from an EMBL/GenBank/DDBJ whole genome shotgun (WGS) entry which is preliminary data.</text>
</comment>
<feature type="region of interest" description="Disordered" evidence="1">
    <location>
        <begin position="489"/>
        <end position="509"/>
    </location>
</feature>
<name>A0A328E6E4_9ASTE</name>
<dbReference type="Pfam" id="PF13325">
    <property type="entry name" value="MCRS_N"/>
    <property type="match status" value="1"/>
</dbReference>
<dbReference type="PANTHER" id="PTHR13233:SF0">
    <property type="entry name" value="MICROSPHERULE PROTEIN 1"/>
    <property type="match status" value="1"/>
</dbReference>
<reference evidence="3 4" key="1">
    <citation type="submission" date="2018-06" db="EMBL/GenBank/DDBJ databases">
        <title>The Genome of Cuscuta australis (Dodder) Provides Insight into the Evolution of Plant Parasitism.</title>
        <authorList>
            <person name="Liu H."/>
        </authorList>
    </citation>
    <scope>NUCLEOTIDE SEQUENCE [LARGE SCALE GENOMIC DNA]</scope>
    <source>
        <strain evidence="4">cv. Yunnan</strain>
        <tissue evidence="3">Vines</tissue>
    </source>
</reference>
<dbReference type="GO" id="GO:0071339">
    <property type="term" value="C:MLL1 complex"/>
    <property type="evidence" value="ECO:0007669"/>
    <property type="project" value="InterPro"/>
</dbReference>
<dbReference type="Proteomes" id="UP000249390">
    <property type="component" value="Unassembled WGS sequence"/>
</dbReference>
<dbReference type="InterPro" id="IPR008984">
    <property type="entry name" value="SMAD_FHA_dom_sf"/>
</dbReference>
<feature type="region of interest" description="Disordered" evidence="1">
    <location>
        <begin position="133"/>
        <end position="157"/>
    </location>
</feature>
<dbReference type="PROSITE" id="PS50006">
    <property type="entry name" value="FHA_DOMAIN"/>
    <property type="match status" value="1"/>
</dbReference>
<protein>
    <recommendedName>
        <fullName evidence="2">FHA domain-containing protein</fullName>
    </recommendedName>
</protein>
<evidence type="ECO:0000259" key="2">
    <source>
        <dbReference type="PROSITE" id="PS50006"/>
    </source>
</evidence>
<evidence type="ECO:0000256" key="1">
    <source>
        <dbReference type="SAM" id="MobiDB-lite"/>
    </source>
</evidence>
<feature type="compositionally biased region" description="Acidic residues" evidence="1">
    <location>
        <begin position="489"/>
        <end position="508"/>
    </location>
</feature>
<evidence type="ECO:0000313" key="4">
    <source>
        <dbReference type="Proteomes" id="UP000249390"/>
    </source>
</evidence>
<proteinExistence type="predicted"/>
<dbReference type="InterPro" id="IPR000253">
    <property type="entry name" value="FHA_dom"/>
</dbReference>
<dbReference type="InterPro" id="IPR037912">
    <property type="entry name" value="MCRS1"/>
</dbReference>
<dbReference type="AlphaFoldDB" id="A0A328E6E4"/>
<dbReference type="GO" id="GO:0045944">
    <property type="term" value="P:positive regulation of transcription by RNA polymerase II"/>
    <property type="evidence" value="ECO:0007669"/>
    <property type="project" value="TreeGrafter"/>
</dbReference>
<dbReference type="SUPFAM" id="SSF49879">
    <property type="entry name" value="SMAD/FHA domain"/>
    <property type="match status" value="1"/>
</dbReference>
<dbReference type="InterPro" id="IPR025999">
    <property type="entry name" value="MCRS_N"/>
</dbReference>
<evidence type="ECO:0000313" key="3">
    <source>
        <dbReference type="EMBL" id="RAL53120.1"/>
    </source>
</evidence>
<dbReference type="GO" id="GO:0044545">
    <property type="term" value="C:NSL complex"/>
    <property type="evidence" value="ECO:0007669"/>
    <property type="project" value="TreeGrafter"/>
</dbReference>
<dbReference type="GO" id="GO:0002151">
    <property type="term" value="F:G-quadruplex RNA binding"/>
    <property type="evidence" value="ECO:0007669"/>
    <property type="project" value="InterPro"/>
</dbReference>
<dbReference type="Gene3D" id="2.60.200.20">
    <property type="match status" value="1"/>
</dbReference>
<dbReference type="EMBL" id="NQVE01000027">
    <property type="protein sequence ID" value="RAL53120.1"/>
    <property type="molecule type" value="Genomic_DNA"/>
</dbReference>
<dbReference type="SMART" id="SM00240">
    <property type="entry name" value="FHA"/>
    <property type="match status" value="1"/>
</dbReference>
<dbReference type="PANTHER" id="PTHR13233">
    <property type="entry name" value="MICROSPHERULE PROTEIN 1"/>
    <property type="match status" value="1"/>
</dbReference>
<gene>
    <name evidence="3" type="ORF">DM860_006792</name>
</gene>
<feature type="domain" description="FHA" evidence="2">
    <location>
        <begin position="587"/>
        <end position="643"/>
    </location>
</feature>
<sequence length="686" mass="76446">MGALPPPPHWLPRDDFLLKNAAEAGASLESLARGAVKFSRRFTVQELQDRWISLLYDPVVSEQASAKMLEFECLCAFSSNHNDSCFDNENKDFKSVCGKRQTRSVKRYYYSMRKRIRDEAFLPTIDVDFLTGSSGNNNNNDNGDDCNPPPLPPDSSFFGDSLTDQFGFIGNSVFPNNEHNMPENISGTEFEVPLLNSPFGYSPSSEMPPDWNDFTLPVDDDIIIQSEPPKMEDQMGISTPSTDDLLAQIDSILNSTSDDDMFPIDNIENESYLDTYGSLLLDSPNGGGETEKEENVILPNEPSVQKAQLHYYGGDQVLLSSALSVNPACPELRNGVICCTLNTEDPDIPSNDDVFLPIRIPSTPLPSAVLCKYDEAYRPTLKSASDVQMNNRWSFMKIREKSDMGVPNIDTAGDVVTRNTSSNEGLKVMTSSRIATPTTTLATRTTICALPAVAFTKNKTLVGCSMDTPQKQELCSHDPISNASMLDQEDLYDGDSDGDLHDDDDSDGDIPNFSDVEALILDMELSPDDRDIFNKKVAKYQHQQTKRTIMRLEQGADAHIQRLIASQKAFAILYSRCSTHFIKKTEVLVGRGTADTEVDIDLSKELRGSKISRRQAIIKINMDGAFLLQNVSKHLIHVNGKEIMPRQSVHLTQSSLIEVRGMTFVFEMNRNQVKRLVDGMRHNQEN</sequence>
<accession>A0A328E6E4</accession>
<dbReference type="GO" id="GO:0031011">
    <property type="term" value="C:Ino80 complex"/>
    <property type="evidence" value="ECO:0007669"/>
    <property type="project" value="InterPro"/>
</dbReference>